<dbReference type="Gene3D" id="1.10.510.10">
    <property type="entry name" value="Transferase(Phosphotransferase) domain 1"/>
    <property type="match status" value="1"/>
</dbReference>
<dbReference type="CDD" id="cd06577">
    <property type="entry name" value="PASTA_pknB"/>
    <property type="match status" value="4"/>
</dbReference>
<proteinExistence type="predicted"/>
<dbReference type="PROSITE" id="PS50011">
    <property type="entry name" value="PROTEIN_KINASE_DOM"/>
    <property type="match status" value="1"/>
</dbReference>
<evidence type="ECO:0000256" key="9">
    <source>
        <dbReference type="ARBA" id="ARBA00048679"/>
    </source>
</evidence>
<dbReference type="EMBL" id="JAVDYI010000001">
    <property type="protein sequence ID" value="MDR7357064.1"/>
    <property type="molecule type" value="Genomic_DNA"/>
</dbReference>
<evidence type="ECO:0000259" key="13">
    <source>
        <dbReference type="PROSITE" id="PS51178"/>
    </source>
</evidence>
<evidence type="ECO:0000256" key="1">
    <source>
        <dbReference type="ARBA" id="ARBA00012513"/>
    </source>
</evidence>
<keyword evidence="6 14" id="KW-0418">Kinase</keyword>
<keyword evidence="7" id="KW-0067">ATP-binding</keyword>
<evidence type="ECO:0000256" key="11">
    <source>
        <dbReference type="SAM" id="Phobius"/>
    </source>
</evidence>
<keyword evidence="11" id="KW-0472">Membrane</keyword>
<dbReference type="EC" id="2.7.11.1" evidence="1"/>
<keyword evidence="4" id="KW-0677">Repeat</keyword>
<comment type="catalytic activity">
    <reaction evidence="8">
        <text>L-threonyl-[protein] + ATP = O-phospho-L-threonyl-[protein] + ADP + H(+)</text>
        <dbReference type="Rhea" id="RHEA:46608"/>
        <dbReference type="Rhea" id="RHEA-COMP:11060"/>
        <dbReference type="Rhea" id="RHEA-COMP:11605"/>
        <dbReference type="ChEBI" id="CHEBI:15378"/>
        <dbReference type="ChEBI" id="CHEBI:30013"/>
        <dbReference type="ChEBI" id="CHEBI:30616"/>
        <dbReference type="ChEBI" id="CHEBI:61977"/>
        <dbReference type="ChEBI" id="CHEBI:456216"/>
        <dbReference type="EC" id="2.7.11.1"/>
    </reaction>
</comment>
<name>A0ABU2BI58_9MICC</name>
<keyword evidence="15" id="KW-1185">Reference proteome</keyword>
<dbReference type="InterPro" id="IPR011009">
    <property type="entry name" value="Kinase-like_dom_sf"/>
</dbReference>
<feature type="domain" description="PASTA" evidence="13">
    <location>
        <begin position="653"/>
        <end position="715"/>
    </location>
</feature>
<evidence type="ECO:0000313" key="14">
    <source>
        <dbReference type="EMBL" id="MDR7357064.1"/>
    </source>
</evidence>
<feature type="domain" description="PASTA" evidence="13">
    <location>
        <begin position="586"/>
        <end position="652"/>
    </location>
</feature>
<dbReference type="SMART" id="SM00220">
    <property type="entry name" value="S_TKc"/>
    <property type="match status" value="1"/>
</dbReference>
<evidence type="ECO:0000259" key="12">
    <source>
        <dbReference type="PROSITE" id="PS50011"/>
    </source>
</evidence>
<dbReference type="Proteomes" id="UP001183817">
    <property type="component" value="Unassembled WGS sequence"/>
</dbReference>
<keyword evidence="5" id="KW-0547">Nucleotide-binding</keyword>
<feature type="compositionally biased region" description="Polar residues" evidence="10">
    <location>
        <begin position="369"/>
        <end position="388"/>
    </location>
</feature>
<dbReference type="SUPFAM" id="SSF56112">
    <property type="entry name" value="Protein kinase-like (PK-like)"/>
    <property type="match status" value="1"/>
</dbReference>
<dbReference type="InterPro" id="IPR000719">
    <property type="entry name" value="Prot_kinase_dom"/>
</dbReference>
<keyword evidence="2" id="KW-0723">Serine/threonine-protein kinase</keyword>
<evidence type="ECO:0000256" key="2">
    <source>
        <dbReference type="ARBA" id="ARBA00022527"/>
    </source>
</evidence>
<dbReference type="CDD" id="cd14014">
    <property type="entry name" value="STKc_PknB_like"/>
    <property type="match status" value="1"/>
</dbReference>
<protein>
    <recommendedName>
        <fullName evidence="1">non-specific serine/threonine protein kinase</fullName>
        <ecNumber evidence="1">2.7.11.1</ecNumber>
    </recommendedName>
</protein>
<feature type="region of interest" description="Disordered" evidence="10">
    <location>
        <begin position="369"/>
        <end position="390"/>
    </location>
</feature>
<dbReference type="Pfam" id="PF03793">
    <property type="entry name" value="PASTA"/>
    <property type="match status" value="4"/>
</dbReference>
<keyword evidence="11" id="KW-0812">Transmembrane</keyword>
<evidence type="ECO:0000256" key="7">
    <source>
        <dbReference type="ARBA" id="ARBA00022840"/>
    </source>
</evidence>
<feature type="domain" description="PASTA" evidence="13">
    <location>
        <begin position="518"/>
        <end position="585"/>
    </location>
</feature>
<evidence type="ECO:0000256" key="6">
    <source>
        <dbReference type="ARBA" id="ARBA00022777"/>
    </source>
</evidence>
<evidence type="ECO:0000256" key="4">
    <source>
        <dbReference type="ARBA" id="ARBA00022737"/>
    </source>
</evidence>
<dbReference type="PANTHER" id="PTHR43289:SF6">
    <property type="entry name" value="SERINE_THREONINE-PROTEIN KINASE NEKL-3"/>
    <property type="match status" value="1"/>
</dbReference>
<accession>A0ABU2BI58</accession>
<dbReference type="InterPro" id="IPR008271">
    <property type="entry name" value="Ser/Thr_kinase_AS"/>
</dbReference>
<feature type="transmembrane region" description="Helical" evidence="11">
    <location>
        <begin position="427"/>
        <end position="449"/>
    </location>
</feature>
<organism evidence="14 15">
    <name type="scientific">Paeniglutamicibacter sulfureus</name>
    <dbReference type="NCBI Taxonomy" id="43666"/>
    <lineage>
        <taxon>Bacteria</taxon>
        <taxon>Bacillati</taxon>
        <taxon>Actinomycetota</taxon>
        <taxon>Actinomycetes</taxon>
        <taxon>Micrococcales</taxon>
        <taxon>Micrococcaceae</taxon>
        <taxon>Paeniglutamicibacter</taxon>
    </lineage>
</organism>
<dbReference type="GO" id="GO:0004674">
    <property type="term" value="F:protein serine/threonine kinase activity"/>
    <property type="evidence" value="ECO:0007669"/>
    <property type="project" value="UniProtKB-EC"/>
</dbReference>
<feature type="region of interest" description="Disordered" evidence="10">
    <location>
        <begin position="334"/>
        <end position="355"/>
    </location>
</feature>
<evidence type="ECO:0000313" key="15">
    <source>
        <dbReference type="Proteomes" id="UP001183817"/>
    </source>
</evidence>
<dbReference type="Gene3D" id="3.30.10.20">
    <property type="match status" value="4"/>
</dbReference>
<dbReference type="Gene3D" id="3.30.200.20">
    <property type="entry name" value="Phosphorylase Kinase, domain 1"/>
    <property type="match status" value="1"/>
</dbReference>
<evidence type="ECO:0000256" key="10">
    <source>
        <dbReference type="SAM" id="MobiDB-lite"/>
    </source>
</evidence>
<evidence type="ECO:0000256" key="8">
    <source>
        <dbReference type="ARBA" id="ARBA00047899"/>
    </source>
</evidence>
<dbReference type="PROSITE" id="PS00108">
    <property type="entry name" value="PROTEIN_KINASE_ST"/>
    <property type="match status" value="1"/>
</dbReference>
<evidence type="ECO:0000256" key="3">
    <source>
        <dbReference type="ARBA" id="ARBA00022679"/>
    </source>
</evidence>
<dbReference type="Pfam" id="PF00069">
    <property type="entry name" value="Pkinase"/>
    <property type="match status" value="1"/>
</dbReference>
<dbReference type="RefSeq" id="WP_310288278.1">
    <property type="nucleotide sequence ID" value="NZ_BAAAWO010000001.1"/>
</dbReference>
<comment type="catalytic activity">
    <reaction evidence="9">
        <text>L-seryl-[protein] + ATP = O-phospho-L-seryl-[protein] + ADP + H(+)</text>
        <dbReference type="Rhea" id="RHEA:17989"/>
        <dbReference type="Rhea" id="RHEA-COMP:9863"/>
        <dbReference type="Rhea" id="RHEA-COMP:11604"/>
        <dbReference type="ChEBI" id="CHEBI:15378"/>
        <dbReference type="ChEBI" id="CHEBI:29999"/>
        <dbReference type="ChEBI" id="CHEBI:30616"/>
        <dbReference type="ChEBI" id="CHEBI:83421"/>
        <dbReference type="ChEBI" id="CHEBI:456216"/>
        <dbReference type="EC" id="2.7.11.1"/>
    </reaction>
</comment>
<evidence type="ECO:0000256" key="5">
    <source>
        <dbReference type="ARBA" id="ARBA00022741"/>
    </source>
</evidence>
<dbReference type="PROSITE" id="PS51178">
    <property type="entry name" value="PASTA"/>
    <property type="match status" value="4"/>
</dbReference>
<dbReference type="InterPro" id="IPR005543">
    <property type="entry name" value="PASTA_dom"/>
</dbReference>
<feature type="domain" description="Protein kinase" evidence="12">
    <location>
        <begin position="18"/>
        <end position="279"/>
    </location>
</feature>
<keyword evidence="11" id="KW-1133">Transmembrane helix</keyword>
<sequence>MTEPHTDPRIGTTLDERYRLDARIADGGMSTVYRAMDVRLHRTVAVKILHAHLASDPVVLERFASEAIIAAGLTHDNIVGIRDHHVSGTTAYLVMEYVRGLNLRESLASRGRYTPRQALVVLQAICTGLSVAHEEGIVHRDMKPANVLISDEGRIKVADFGLARAASAHTNATNFFGTAAYISPELAKGEPSDERSDIYAVGIIAYELLTGRQPFTAESAYGLAFKHINDDVPPPSAIVPGLSPEIDELVAYCTNKDPEDRPQNASFLLSDLKQIHDSLTPNQLDLGSETLGGLKDLIPPATSAHTTVHDRLALAQEYRDSAAAGRASGDAATMALSAASGDEATPSPDDTTVLASGSDHTQVLAGSFSSTQQVDQGHTQALQAQPQRPVSARQAKRNAKAADIAWRKDAQIPTRQLDSRIPTRRKWLFGVLLTLLAAIVAAVGLFFGMGPGAPFTIPTLTGVTGSEAVQRLSDTGVQAGTREVFDDKLERGLVVGSEPAAGETIRRFQGLQLLVSKGPELFSVPNLTGRTQAAAEKDLKAANLAAGKVSKKYSEEVAEGVVLGHDPETGEKLRRGTKVGLTVSRGPAPVDVPVLAGISPQQADSELKQAGLKGKSSGKEYSTSVPEGAIISQQPSGGQVERGSTVEYVVSRGPRMIEVPNMQGKQLAEARRELESLGFKVQVEELLGGFFGTVRSQSPANGKAPEGSTIKLVVV</sequence>
<dbReference type="SMART" id="SM00740">
    <property type="entry name" value="PASTA"/>
    <property type="match status" value="4"/>
</dbReference>
<comment type="caution">
    <text evidence="14">The sequence shown here is derived from an EMBL/GenBank/DDBJ whole genome shotgun (WGS) entry which is preliminary data.</text>
</comment>
<feature type="domain" description="PASTA" evidence="13">
    <location>
        <begin position="452"/>
        <end position="517"/>
    </location>
</feature>
<gene>
    <name evidence="14" type="ORF">J2S64_000755</name>
</gene>
<keyword evidence="3 14" id="KW-0808">Transferase</keyword>
<reference evidence="14 15" key="1">
    <citation type="submission" date="2023-07" db="EMBL/GenBank/DDBJ databases">
        <title>Sequencing the genomes of 1000 actinobacteria strains.</title>
        <authorList>
            <person name="Klenk H.-P."/>
        </authorList>
    </citation>
    <scope>NUCLEOTIDE SEQUENCE [LARGE SCALE GENOMIC DNA]</scope>
    <source>
        <strain evidence="14 15">DSM 20167</strain>
    </source>
</reference>
<dbReference type="PANTHER" id="PTHR43289">
    <property type="entry name" value="MITOGEN-ACTIVATED PROTEIN KINASE KINASE KINASE 20-RELATED"/>
    <property type="match status" value="1"/>
</dbReference>